<evidence type="ECO:0000313" key="9">
    <source>
        <dbReference type="Proteomes" id="UP000037069"/>
    </source>
</evidence>
<dbReference type="OrthoDB" id="442677at2759"/>
<dbReference type="SMART" id="SM00360">
    <property type="entry name" value="RRM"/>
    <property type="match status" value="2"/>
</dbReference>
<feature type="compositionally biased region" description="Basic and acidic residues" evidence="6">
    <location>
        <begin position="467"/>
        <end position="489"/>
    </location>
</feature>
<accession>A0A0L0CJ77</accession>
<reference evidence="8 9" key="1">
    <citation type="journal article" date="2015" name="Nat. Commun.">
        <title>Lucilia cuprina genome unlocks parasitic fly biology to underpin future interventions.</title>
        <authorList>
            <person name="Anstead C.A."/>
            <person name="Korhonen P.K."/>
            <person name="Young N.D."/>
            <person name="Hall R.S."/>
            <person name="Jex A.R."/>
            <person name="Murali S.C."/>
            <person name="Hughes D.S."/>
            <person name="Lee S.F."/>
            <person name="Perry T."/>
            <person name="Stroehlein A.J."/>
            <person name="Ansell B.R."/>
            <person name="Breugelmans B."/>
            <person name="Hofmann A."/>
            <person name="Qu J."/>
            <person name="Dugan S."/>
            <person name="Lee S.L."/>
            <person name="Chao H."/>
            <person name="Dinh H."/>
            <person name="Han Y."/>
            <person name="Doddapaneni H.V."/>
            <person name="Worley K.C."/>
            <person name="Muzny D.M."/>
            <person name="Ioannidis P."/>
            <person name="Waterhouse R.M."/>
            <person name="Zdobnov E.M."/>
            <person name="James P.J."/>
            <person name="Bagnall N.H."/>
            <person name="Kotze A.C."/>
            <person name="Gibbs R.A."/>
            <person name="Richards S."/>
            <person name="Batterham P."/>
            <person name="Gasser R.B."/>
        </authorList>
    </citation>
    <scope>NUCLEOTIDE SEQUENCE [LARGE SCALE GENOMIC DNA]</scope>
    <source>
        <strain evidence="8 9">LS</strain>
        <tissue evidence="8">Full body</tissue>
    </source>
</reference>
<keyword evidence="3 5" id="KW-0694">RNA-binding</keyword>
<dbReference type="GO" id="GO:0000463">
    <property type="term" value="P:maturation of LSU-rRNA from tricistronic rRNA transcript (SSU-rRNA, 5.8S rRNA, LSU-rRNA)"/>
    <property type="evidence" value="ECO:0007669"/>
    <property type="project" value="TreeGrafter"/>
</dbReference>
<feature type="region of interest" description="Disordered" evidence="6">
    <location>
        <begin position="1"/>
        <end position="206"/>
    </location>
</feature>
<dbReference type="GO" id="GO:0005730">
    <property type="term" value="C:nucleolus"/>
    <property type="evidence" value="ECO:0007669"/>
    <property type="project" value="UniProtKB-SubCell"/>
</dbReference>
<dbReference type="OMA" id="CAVPKKG"/>
<name>A0A0L0CJ77_LUCCU</name>
<dbReference type="PROSITE" id="PS50102">
    <property type="entry name" value="RRM"/>
    <property type="match status" value="2"/>
</dbReference>
<keyword evidence="9" id="KW-1185">Reference proteome</keyword>
<dbReference type="InterPro" id="IPR035979">
    <property type="entry name" value="RBD_domain_sf"/>
</dbReference>
<organism evidence="8 9">
    <name type="scientific">Lucilia cuprina</name>
    <name type="common">Green bottle fly</name>
    <name type="synonym">Australian sheep blowfly</name>
    <dbReference type="NCBI Taxonomy" id="7375"/>
    <lineage>
        <taxon>Eukaryota</taxon>
        <taxon>Metazoa</taxon>
        <taxon>Ecdysozoa</taxon>
        <taxon>Arthropoda</taxon>
        <taxon>Hexapoda</taxon>
        <taxon>Insecta</taxon>
        <taxon>Pterygota</taxon>
        <taxon>Neoptera</taxon>
        <taxon>Endopterygota</taxon>
        <taxon>Diptera</taxon>
        <taxon>Brachycera</taxon>
        <taxon>Muscomorpha</taxon>
        <taxon>Oestroidea</taxon>
        <taxon>Calliphoridae</taxon>
        <taxon>Luciliinae</taxon>
        <taxon>Lucilia</taxon>
    </lineage>
</organism>
<dbReference type="PANTHER" id="PTHR23236:SF25">
    <property type="entry name" value="RNA-BINDING PROTEIN 34"/>
    <property type="match status" value="1"/>
</dbReference>
<dbReference type="Pfam" id="PF00076">
    <property type="entry name" value="RRM_1"/>
    <property type="match status" value="2"/>
</dbReference>
<feature type="compositionally biased region" description="Basic and acidic residues" evidence="6">
    <location>
        <begin position="166"/>
        <end position="192"/>
    </location>
</feature>
<dbReference type="GO" id="GO:0019843">
    <property type="term" value="F:rRNA binding"/>
    <property type="evidence" value="ECO:0007669"/>
    <property type="project" value="TreeGrafter"/>
</dbReference>
<comment type="similarity">
    <text evidence="2">Belongs to the RRM RBM34 family.</text>
</comment>
<evidence type="ECO:0000256" key="1">
    <source>
        <dbReference type="ARBA" id="ARBA00004604"/>
    </source>
</evidence>
<feature type="compositionally biased region" description="Basic residues" evidence="6">
    <location>
        <begin position="129"/>
        <end position="145"/>
    </location>
</feature>
<protein>
    <recommendedName>
        <fullName evidence="7">RRM domain-containing protein</fullName>
    </recommendedName>
</protein>
<evidence type="ECO:0000256" key="6">
    <source>
        <dbReference type="SAM" id="MobiDB-lite"/>
    </source>
</evidence>
<evidence type="ECO:0000256" key="3">
    <source>
        <dbReference type="ARBA" id="ARBA00022884"/>
    </source>
</evidence>
<feature type="compositionally biased region" description="Basic and acidic residues" evidence="6">
    <location>
        <begin position="99"/>
        <end position="110"/>
    </location>
</feature>
<comment type="subcellular location">
    <subcellularLocation>
        <location evidence="1">Nucleus</location>
        <location evidence="1">Nucleolus</location>
    </subcellularLocation>
</comment>
<keyword evidence="4" id="KW-0539">Nucleus</keyword>
<evidence type="ECO:0000256" key="5">
    <source>
        <dbReference type="PROSITE-ProRule" id="PRU00176"/>
    </source>
</evidence>
<feature type="compositionally biased region" description="Basic and acidic residues" evidence="6">
    <location>
        <begin position="423"/>
        <end position="457"/>
    </location>
</feature>
<feature type="domain" description="RRM" evidence="7">
    <location>
        <begin position="342"/>
        <end position="418"/>
    </location>
</feature>
<feature type="region of interest" description="Disordered" evidence="6">
    <location>
        <begin position="423"/>
        <end position="517"/>
    </location>
</feature>
<dbReference type="PANTHER" id="PTHR23236">
    <property type="entry name" value="EUKARYOTIC TRANSLATION INITIATION FACTOR 4B/4H"/>
    <property type="match status" value="1"/>
</dbReference>
<evidence type="ECO:0000256" key="4">
    <source>
        <dbReference type="ARBA" id="ARBA00023242"/>
    </source>
</evidence>
<dbReference type="SUPFAM" id="SSF54928">
    <property type="entry name" value="RNA-binding domain, RBD"/>
    <property type="match status" value="2"/>
</dbReference>
<proteinExistence type="inferred from homology"/>
<feature type="compositionally biased region" description="Basic and acidic residues" evidence="6">
    <location>
        <begin position="34"/>
        <end position="44"/>
    </location>
</feature>
<dbReference type="Gene3D" id="3.30.70.330">
    <property type="match status" value="2"/>
</dbReference>
<dbReference type="EMBL" id="JRES01000409">
    <property type="protein sequence ID" value="KNC31534.1"/>
    <property type="molecule type" value="Genomic_DNA"/>
</dbReference>
<dbReference type="InterPro" id="IPR000504">
    <property type="entry name" value="RRM_dom"/>
</dbReference>
<dbReference type="Proteomes" id="UP000037069">
    <property type="component" value="Unassembled WGS sequence"/>
</dbReference>
<dbReference type="STRING" id="7375.A0A0L0CJ77"/>
<comment type="caution">
    <text evidence="8">The sequence shown here is derived from an EMBL/GenBank/DDBJ whole genome shotgun (WGS) entry which is preliminary data.</text>
</comment>
<sequence>MKKVKDIESKVINTSLESIKEGKVKKNKPKKERKLKDAVVKTEDLNLAPKIESTNLKPNNNAADKTKNKNKKNKTVENQKPATQKAANDKNPKKQNPTKKNETKEKKSKAETPVPVPTKELNEEQLKKVEKKKSKKLAQKLKKQQNKAENRANGQKNVPASGKVLSKKEKKAEQKELLKKQKTEKKAKDVKAAKSTPTTIEQKKVDPTSSMVLLKKERKAERRQLLKEQKNAEKLTRDPALEAATVFVGNLPPNTKRVQIIRLFKDFAPINSIRLRSAGGQVLFKHKQRRTAGALNAYVVLKSKEIAEKATTLNGVEFKGHHLRITLAAKNPQSHEKEQAKKTVFVGNLKYSATEESLREIFSSCGEIDYVRCIRDGDKGCKGVAYVCFKTADAVGLALELNQTIVDDRPINVERFSARKLGAKEARDAQAEKEEKSQKGAKKRIDNKKGGKKDKSGPKKASNSKSGEGDEAKKPKKSEFRGVKVEGLKKKPKTKKKKSNDQMQLLAKKIAPKVKTE</sequence>
<dbReference type="InterPro" id="IPR012677">
    <property type="entry name" value="Nucleotide-bd_a/b_plait_sf"/>
</dbReference>
<gene>
    <name evidence="8" type="ORF">FF38_12756</name>
</gene>
<evidence type="ECO:0000256" key="2">
    <source>
        <dbReference type="ARBA" id="ARBA00007077"/>
    </source>
</evidence>
<evidence type="ECO:0000259" key="7">
    <source>
        <dbReference type="PROSITE" id="PS50102"/>
    </source>
</evidence>
<feature type="domain" description="RRM" evidence="7">
    <location>
        <begin position="244"/>
        <end position="330"/>
    </location>
</feature>
<dbReference type="AlphaFoldDB" id="A0A0L0CJ77"/>
<evidence type="ECO:0000313" key="8">
    <source>
        <dbReference type="EMBL" id="KNC31534.1"/>
    </source>
</evidence>
<feature type="compositionally biased region" description="Polar residues" evidence="6">
    <location>
        <begin position="76"/>
        <end position="86"/>
    </location>
</feature>